<keyword evidence="1" id="KW-0966">Cell projection</keyword>
<sequence>MPAGAGGNHTQFSRSRSSGKSHTQACWAIFTIIGVVSGDVEAPAVPFLAGGRRMVSTYLDYNLIARDMKLSLRRVSEQTIVARDTQYYRENIASVASVDAFLADYRLYSYAMKAYGLGDMIDSVAFMRKVLESDLADDNSFANKLTDERYREFAMAFSFSGGTAVSQTEAQLDEMIGLYNTSIASIGETQKEETRYYNLMVDKVTSVDQLLNNDRLRAYIFTVFGIDESTYSRETLRNVLSSNADDPDSYENTVLEPRLTELQTARADAQAKLQQSGTTQAEKLELQAKIATYNKSISTVSNYLAMAAAFQFSADGTVAAGSAQTAAHKKTMNELYVSSNPRITPQAALLNKAYFEEKIASITNVSELVADTRIYNYIRTAFDLNEVTIVPATIKNILTSDPDDPDSYINTIGKGNENYKALARAFNFQADGTLAAGDAAQTAEQTTLTSSRYMTRYNDKDDAADEKAIGAYKLAVEKMVSVGDFIETASIYDFALKAVGLDPDAESTRTIKRVLMSDLTDPGSFVYTLKDERYLKLAQLFNFTTSGDIGVPALAQPETLIQETAKTYIVNKSRFGSEEDKAEAEAEAEYYTAEVAKLASLDAFLADSRLVAFALEANGIDPENVTIDFLREIFTSDLDDPKSFINQQQNSGSYIALVTSYNFDRSGNILREDKSVIITRQGLYETFDRYLHQTLEEQAGEDNAGVRLALYFERQAGSLVDAYDLLADDALAEVFRTIFSLPDEFSSMDIDQQAKIVEKNLDLEKLSEPAELKKLLARFTVLYDLENNTEVDPAVVVLSGGGGNIGISADTLFQLSQLRRGG</sequence>
<keyword evidence="1" id="KW-0969">Cilium</keyword>
<keyword evidence="2" id="KW-1185">Reference proteome</keyword>
<accession>A0ABX4TKN1</accession>
<dbReference type="InterPro" id="IPR010626">
    <property type="entry name" value="DUF1217"/>
</dbReference>
<dbReference type="SUPFAM" id="SSF158837">
    <property type="entry name" value="AGR C 984p-like"/>
    <property type="match status" value="5"/>
</dbReference>
<organism evidence="1 2">
    <name type="scientific">Sinorhizobium medicae</name>
    <dbReference type="NCBI Taxonomy" id="110321"/>
    <lineage>
        <taxon>Bacteria</taxon>
        <taxon>Pseudomonadati</taxon>
        <taxon>Pseudomonadota</taxon>
        <taxon>Alphaproteobacteria</taxon>
        <taxon>Hyphomicrobiales</taxon>
        <taxon>Rhizobiaceae</taxon>
        <taxon>Sinorhizobium/Ensifer group</taxon>
        <taxon>Sinorhizobium</taxon>
    </lineage>
</organism>
<dbReference type="Gene3D" id="1.10.3700.10">
    <property type="entry name" value="AGR C 984p-like"/>
    <property type="match status" value="4"/>
</dbReference>
<reference evidence="1 2" key="1">
    <citation type="journal article" date="2018" name="FEMS Microbiol. Ecol.">
        <title>Co-invading symbiotic mutualists of Medicago polymorpha retain high ancestral diversity and contain diverse accessory genomes.</title>
        <authorList>
            <person name="Porter S.S."/>
            <person name="Faber-Hammond J.J."/>
            <person name="Friesen M.L."/>
        </authorList>
    </citation>
    <scope>NUCLEOTIDE SEQUENCE [LARGE SCALE GENOMIC DNA]</scope>
    <source>
        <strain evidence="1 2">Str16</strain>
    </source>
</reference>
<dbReference type="Proteomes" id="UP001190825">
    <property type="component" value="Unassembled WGS sequence"/>
</dbReference>
<evidence type="ECO:0000313" key="1">
    <source>
        <dbReference type="EMBL" id="PLU01457.1"/>
    </source>
</evidence>
<gene>
    <name evidence="1" type="ORF">BMJ33_18860</name>
</gene>
<name>A0ABX4TKN1_9HYPH</name>
<proteinExistence type="predicted"/>
<protein>
    <submittedName>
        <fullName evidence="1">Flagellar protein</fullName>
    </submittedName>
</protein>
<dbReference type="EMBL" id="NBUC01000093">
    <property type="protein sequence ID" value="PLU01457.1"/>
    <property type="molecule type" value="Genomic_DNA"/>
</dbReference>
<dbReference type="InterPro" id="IPR023157">
    <property type="entry name" value="AGR-C-984p-like_sf"/>
</dbReference>
<dbReference type="Pfam" id="PF06748">
    <property type="entry name" value="DUF1217"/>
    <property type="match status" value="4"/>
</dbReference>
<evidence type="ECO:0000313" key="2">
    <source>
        <dbReference type="Proteomes" id="UP001190825"/>
    </source>
</evidence>
<comment type="caution">
    <text evidence="1">The sequence shown here is derived from an EMBL/GenBank/DDBJ whole genome shotgun (WGS) entry which is preliminary data.</text>
</comment>
<keyword evidence="1" id="KW-0282">Flagellum</keyword>